<dbReference type="EMBL" id="JAWDJW010000121">
    <property type="protein sequence ID" value="KAK3081586.1"/>
    <property type="molecule type" value="Genomic_DNA"/>
</dbReference>
<evidence type="ECO:0000313" key="2">
    <source>
        <dbReference type="Proteomes" id="UP001186974"/>
    </source>
</evidence>
<protein>
    <submittedName>
        <fullName evidence="1">Uncharacterized protein</fullName>
    </submittedName>
</protein>
<keyword evidence="2" id="KW-1185">Reference proteome</keyword>
<reference evidence="1" key="1">
    <citation type="submission" date="2024-09" db="EMBL/GenBank/DDBJ databases">
        <title>Black Yeasts Isolated from many extreme environments.</title>
        <authorList>
            <person name="Coleine C."/>
            <person name="Stajich J.E."/>
            <person name="Selbmann L."/>
        </authorList>
    </citation>
    <scope>NUCLEOTIDE SEQUENCE</scope>
    <source>
        <strain evidence="1">CCFEE 5737</strain>
    </source>
</reference>
<organism evidence="1 2">
    <name type="scientific">Coniosporium uncinatum</name>
    <dbReference type="NCBI Taxonomy" id="93489"/>
    <lineage>
        <taxon>Eukaryota</taxon>
        <taxon>Fungi</taxon>
        <taxon>Dikarya</taxon>
        <taxon>Ascomycota</taxon>
        <taxon>Pezizomycotina</taxon>
        <taxon>Dothideomycetes</taxon>
        <taxon>Dothideomycetes incertae sedis</taxon>
        <taxon>Coniosporium</taxon>
    </lineage>
</organism>
<proteinExistence type="predicted"/>
<comment type="caution">
    <text evidence="1">The sequence shown here is derived from an EMBL/GenBank/DDBJ whole genome shotgun (WGS) entry which is preliminary data.</text>
</comment>
<evidence type="ECO:0000313" key="1">
    <source>
        <dbReference type="EMBL" id="KAK3081586.1"/>
    </source>
</evidence>
<gene>
    <name evidence="1" type="ORF">LTS18_005105</name>
</gene>
<dbReference type="Proteomes" id="UP001186974">
    <property type="component" value="Unassembled WGS sequence"/>
</dbReference>
<sequence length="213" mass="23728">MLRHVASEIGKLLEAYNHQCPALGFAPVRIRTTVLFRLFTLEIGAERPEPEKREEGLDEAKGLQTTVAVESVLTAQKSASPGTTQTEPEAEAGDAITADTTAKESVVAKFARLRALRSLPKDTEFAKITFHNYEEFPEDPRIYVDISFLYDEPGDYVDVSCGSILTACFSEETLTFYELAVEMFGELKEVIVRGIKIDKEYKLALETKRALKG</sequence>
<name>A0ACC3DY95_9PEZI</name>
<accession>A0ACC3DY95</accession>